<evidence type="ECO:0000256" key="1">
    <source>
        <dbReference type="SAM" id="Phobius"/>
    </source>
</evidence>
<organism evidence="2 3">
    <name type="scientific">Trypanosoma brucei gambiense (strain MHOM/CI/86/DAL972)</name>
    <dbReference type="NCBI Taxonomy" id="679716"/>
    <lineage>
        <taxon>Eukaryota</taxon>
        <taxon>Discoba</taxon>
        <taxon>Euglenozoa</taxon>
        <taxon>Kinetoplastea</taxon>
        <taxon>Metakinetoplastina</taxon>
        <taxon>Trypanosomatida</taxon>
        <taxon>Trypanosomatidae</taxon>
        <taxon>Trypanosoma</taxon>
    </lineage>
</organism>
<keyword evidence="1" id="KW-0472">Membrane</keyword>
<keyword evidence="1" id="KW-0812">Transmembrane</keyword>
<dbReference type="Proteomes" id="UP000002316">
    <property type="component" value="Chromosome 3"/>
</dbReference>
<feature type="transmembrane region" description="Helical" evidence="1">
    <location>
        <begin position="12"/>
        <end position="34"/>
    </location>
</feature>
<evidence type="ECO:0000313" key="2">
    <source>
        <dbReference type="EMBL" id="CBH09976.1"/>
    </source>
</evidence>
<dbReference type="KEGG" id="tbg:TbgDal_III3140"/>
<evidence type="ECO:0000313" key="3">
    <source>
        <dbReference type="Proteomes" id="UP000002316"/>
    </source>
</evidence>
<keyword evidence="1" id="KW-1133">Transmembrane helix</keyword>
<dbReference type="GeneID" id="23859102"/>
<protein>
    <submittedName>
        <fullName evidence="2">Uncharacterized protein</fullName>
    </submittedName>
</protein>
<proteinExistence type="predicted"/>
<sequence length="147" mass="16680">MWTSKNSLAIRILLVTMLCSALCCVALFDSFFFLNASSEVRVRFADIVDADVIVVMWRYSILFPCIRAQDCYMFTAQVMLSSFSSPAFAPFFYFYCLTQETSGRKPKAGSGAEKKKSRSFSREILSLTPLSLSLGLSRTYYISLRYV</sequence>
<reference evidence="3" key="1">
    <citation type="journal article" date="2010" name="PLoS Negl. Trop. Dis.">
        <title>The genome sequence of Trypanosoma brucei gambiense, causative agent of chronic human african trypanosomiasis.</title>
        <authorList>
            <person name="Jackson A.P."/>
            <person name="Sanders M."/>
            <person name="Berry A."/>
            <person name="McQuillan J."/>
            <person name="Aslett M.A."/>
            <person name="Quail M.A."/>
            <person name="Chukualim B."/>
            <person name="Capewell P."/>
            <person name="MacLeod A."/>
            <person name="Melville S.E."/>
            <person name="Gibson W."/>
            <person name="Barry J.D."/>
            <person name="Berriman M."/>
            <person name="Hertz-Fowler C."/>
        </authorList>
    </citation>
    <scope>NUCLEOTIDE SEQUENCE [LARGE SCALE GENOMIC DNA]</scope>
    <source>
        <strain evidence="3">MHOM/CI/86/DAL972</strain>
    </source>
</reference>
<accession>C9ZKL0</accession>
<dbReference type="RefSeq" id="XP_011772267.1">
    <property type="nucleotide sequence ID" value="XM_011773965.1"/>
</dbReference>
<gene>
    <name evidence="2" type="ORF">TbgDal_III3140</name>
</gene>
<feature type="transmembrane region" description="Helical" evidence="1">
    <location>
        <begin position="78"/>
        <end position="97"/>
    </location>
</feature>
<dbReference type="EMBL" id="FN554966">
    <property type="protein sequence ID" value="CBH09976.1"/>
    <property type="molecule type" value="Genomic_DNA"/>
</dbReference>
<name>C9ZKL0_TRYB9</name>
<dbReference type="AlphaFoldDB" id="C9ZKL0"/>